<dbReference type="PANTHER" id="PTHR22991:SF42">
    <property type="entry name" value="C-TYPE LECTIN DOMAIN-CONTAINING PROTEIN"/>
    <property type="match status" value="1"/>
</dbReference>
<dbReference type="SMART" id="SM00042">
    <property type="entry name" value="CUB"/>
    <property type="match status" value="1"/>
</dbReference>
<keyword evidence="1" id="KW-1015">Disulfide bond</keyword>
<dbReference type="Pfam" id="PF00431">
    <property type="entry name" value="CUB"/>
    <property type="match status" value="3"/>
</dbReference>
<feature type="domain" description="CUB" evidence="3">
    <location>
        <begin position="94"/>
        <end position="210"/>
    </location>
</feature>
<evidence type="ECO:0000259" key="3">
    <source>
        <dbReference type="PROSITE" id="PS01180"/>
    </source>
</evidence>
<proteinExistence type="predicted"/>
<organism evidence="5 6">
    <name type="scientific">Panagrellus redivivus</name>
    <name type="common">Microworm</name>
    <dbReference type="NCBI Taxonomy" id="6233"/>
    <lineage>
        <taxon>Eukaryota</taxon>
        <taxon>Metazoa</taxon>
        <taxon>Ecdysozoa</taxon>
        <taxon>Nematoda</taxon>
        <taxon>Chromadorea</taxon>
        <taxon>Rhabditida</taxon>
        <taxon>Tylenchina</taxon>
        <taxon>Panagrolaimomorpha</taxon>
        <taxon>Panagrolaimoidea</taxon>
        <taxon>Panagrolaimidae</taxon>
        <taxon>Panagrellus</taxon>
    </lineage>
</organism>
<reference evidence="6" key="2">
    <citation type="submission" date="2020-10" db="UniProtKB">
        <authorList>
            <consortium name="WormBaseParasite"/>
        </authorList>
    </citation>
    <scope>IDENTIFICATION</scope>
</reference>
<dbReference type="PANTHER" id="PTHR22991">
    <property type="entry name" value="PROTEIN CBG13490"/>
    <property type="match status" value="1"/>
</dbReference>
<dbReference type="InterPro" id="IPR016187">
    <property type="entry name" value="CTDL_fold"/>
</dbReference>
<evidence type="ECO:0000259" key="4">
    <source>
        <dbReference type="PROSITE" id="PS50041"/>
    </source>
</evidence>
<dbReference type="CDD" id="cd00041">
    <property type="entry name" value="CUB"/>
    <property type="match status" value="3"/>
</dbReference>
<dbReference type="Proteomes" id="UP000492821">
    <property type="component" value="Unassembled WGS sequence"/>
</dbReference>
<feature type="domain" description="C-type lectin" evidence="4">
    <location>
        <begin position="1"/>
        <end position="95"/>
    </location>
</feature>
<dbReference type="SUPFAM" id="SSF49854">
    <property type="entry name" value="Spermadhesin, CUB domain"/>
    <property type="match status" value="3"/>
</dbReference>
<evidence type="ECO:0000313" key="5">
    <source>
        <dbReference type="Proteomes" id="UP000492821"/>
    </source>
</evidence>
<dbReference type="AlphaFoldDB" id="A0A7E4VBX6"/>
<dbReference type="SMART" id="SM00034">
    <property type="entry name" value="CLECT"/>
    <property type="match status" value="2"/>
</dbReference>
<keyword evidence="5" id="KW-1185">Reference proteome</keyword>
<dbReference type="InterPro" id="IPR001304">
    <property type="entry name" value="C-type_lectin-like"/>
</dbReference>
<dbReference type="WBParaSite" id="Pan_g1911.t1">
    <property type="protein sequence ID" value="Pan_g1911.t1"/>
    <property type="gene ID" value="Pan_g1911"/>
</dbReference>
<accession>A0A7E4VBX6</accession>
<protein>
    <submittedName>
        <fullName evidence="6">C-type lectin domain-containing protein</fullName>
    </submittedName>
</protein>
<evidence type="ECO:0000313" key="6">
    <source>
        <dbReference type="WBParaSite" id="Pan_g1911.t1"/>
    </source>
</evidence>
<feature type="domain" description="CUB" evidence="3">
    <location>
        <begin position="461"/>
        <end position="552"/>
    </location>
</feature>
<dbReference type="Pfam" id="PF00059">
    <property type="entry name" value="Lectin_C"/>
    <property type="match status" value="2"/>
</dbReference>
<reference evidence="5" key="1">
    <citation type="journal article" date="2013" name="Genetics">
        <title>The draft genome and transcriptome of Panagrellus redivivus are shaped by the harsh demands of a free-living lifestyle.</title>
        <authorList>
            <person name="Srinivasan J."/>
            <person name="Dillman A.R."/>
            <person name="Macchietto M.G."/>
            <person name="Heikkinen L."/>
            <person name="Lakso M."/>
            <person name="Fracchia K.M."/>
            <person name="Antoshechkin I."/>
            <person name="Mortazavi A."/>
            <person name="Wong G."/>
            <person name="Sternberg P.W."/>
        </authorList>
    </citation>
    <scope>NUCLEOTIDE SEQUENCE [LARGE SCALE GENOMIC DNA]</scope>
    <source>
        <strain evidence="5">MT8872</strain>
    </source>
</reference>
<dbReference type="Gene3D" id="3.10.100.10">
    <property type="entry name" value="Mannose-Binding Protein A, subunit A"/>
    <property type="match status" value="2"/>
</dbReference>
<dbReference type="CDD" id="cd00037">
    <property type="entry name" value="CLECT"/>
    <property type="match status" value="2"/>
</dbReference>
<comment type="caution">
    <text evidence="2">Lacks conserved residue(s) required for the propagation of feature annotation.</text>
</comment>
<name>A0A7E4VBX6_PANRE</name>
<dbReference type="InterPro" id="IPR000859">
    <property type="entry name" value="CUB_dom"/>
</dbReference>
<evidence type="ECO:0000256" key="1">
    <source>
        <dbReference type="ARBA" id="ARBA00023157"/>
    </source>
</evidence>
<dbReference type="Gene3D" id="2.60.120.290">
    <property type="entry name" value="Spermadhesin, CUB domain"/>
    <property type="match status" value="3"/>
</dbReference>
<dbReference type="InterPro" id="IPR035914">
    <property type="entry name" value="Sperma_CUB_dom_sf"/>
</dbReference>
<dbReference type="SUPFAM" id="SSF56436">
    <property type="entry name" value="C-type lectin-like"/>
    <property type="match status" value="2"/>
</dbReference>
<sequence>MSSQLVSIYSEEEYFVVSAEIQNQNFAGDVPVWIGLQSNNHNFYWPDNSNANYTHWINGTTSNATAGSCFAWYTTPANNGWWADDCFSRFPFVCKRHTYKNYVNVTANSGTITSFNYPLPYDADGNAIYFITVDPGYVVDLTFNIIGIDDYSLVNVYDGPNVNAPLLETVKKGSHRSMIESSSNKITLQFLVSPESNGKYIGWSANFDSALLETVSGAFMSPNFPANYDNNENVNYTIRVPDNLGIFIIFWSFQSEQNYDFLNLTSSCDNNSWNGGYSVLPFTYNLSCSYAYFNWKTDSSRTYQEGCDMGSYSLIFLILGANIIFCYGTLSNYHNVTVDAVTQCDEGWYYSLDLNQCYYISSELSSFNDAENKCNALSSHLVSVLSQEEYVVVSTQIQNQNFAGVNPAWIGLQSTSSADLYWTDSYSVNYTHWINTTDYPGGYCFAWFSTPANNGWWYQPCGQPLPFICKRHSYMNYVNITTNSGTITSPNYPQPFDADGNTIYFITVDPGYVIDLTFNFIAIDTYSLVNVYDGPNVTAPLLETQVIYFANR</sequence>
<feature type="domain" description="C-type lectin" evidence="4">
    <location>
        <begin position="353"/>
        <end position="470"/>
    </location>
</feature>
<dbReference type="InterPro" id="IPR050976">
    <property type="entry name" value="Snaclec"/>
</dbReference>
<dbReference type="InterPro" id="IPR016186">
    <property type="entry name" value="C-type_lectin-like/link_sf"/>
</dbReference>
<dbReference type="PROSITE" id="PS01180">
    <property type="entry name" value="CUB"/>
    <property type="match status" value="2"/>
</dbReference>
<dbReference type="PROSITE" id="PS50041">
    <property type="entry name" value="C_TYPE_LECTIN_2"/>
    <property type="match status" value="2"/>
</dbReference>
<evidence type="ECO:0000256" key="2">
    <source>
        <dbReference type="PROSITE-ProRule" id="PRU00059"/>
    </source>
</evidence>